<feature type="domain" description="Ground-like" evidence="3">
    <location>
        <begin position="225"/>
        <end position="294"/>
    </location>
</feature>
<dbReference type="AlphaFoldDB" id="A0A2A2LRS3"/>
<dbReference type="InterPro" id="IPR007284">
    <property type="entry name" value="Ground-like_dom"/>
</dbReference>
<evidence type="ECO:0000256" key="2">
    <source>
        <dbReference type="SAM" id="SignalP"/>
    </source>
</evidence>
<organism evidence="4 5">
    <name type="scientific">Diploscapter pachys</name>
    <dbReference type="NCBI Taxonomy" id="2018661"/>
    <lineage>
        <taxon>Eukaryota</taxon>
        <taxon>Metazoa</taxon>
        <taxon>Ecdysozoa</taxon>
        <taxon>Nematoda</taxon>
        <taxon>Chromadorea</taxon>
        <taxon>Rhabditida</taxon>
        <taxon>Rhabditina</taxon>
        <taxon>Rhabditomorpha</taxon>
        <taxon>Rhabditoidea</taxon>
        <taxon>Rhabditidae</taxon>
        <taxon>Diploscapter</taxon>
    </lineage>
</organism>
<dbReference type="Pfam" id="PF04155">
    <property type="entry name" value="Ground-like"/>
    <property type="match status" value="1"/>
</dbReference>
<dbReference type="OrthoDB" id="5867918at2759"/>
<evidence type="ECO:0000256" key="1">
    <source>
        <dbReference type="SAM" id="MobiDB-lite"/>
    </source>
</evidence>
<feature type="chain" id="PRO_5012810394" description="Ground-like domain-containing protein" evidence="2">
    <location>
        <begin position="21"/>
        <end position="296"/>
    </location>
</feature>
<keyword evidence="2" id="KW-0732">Signal</keyword>
<dbReference type="STRING" id="2018661.A0A2A2LRS3"/>
<feature type="signal peptide" evidence="2">
    <location>
        <begin position="1"/>
        <end position="20"/>
    </location>
</feature>
<evidence type="ECO:0000259" key="3">
    <source>
        <dbReference type="Pfam" id="PF04155"/>
    </source>
</evidence>
<gene>
    <name evidence="4" type="ORF">WR25_24370</name>
</gene>
<proteinExistence type="predicted"/>
<name>A0A2A2LRS3_9BILA</name>
<comment type="caution">
    <text evidence="4">The sequence shown here is derived from an EMBL/GenBank/DDBJ whole genome shotgun (WGS) entry which is preliminary data.</text>
</comment>
<accession>A0A2A2LRS3</accession>
<protein>
    <recommendedName>
        <fullName evidence="3">Ground-like domain-containing protein</fullName>
    </recommendedName>
</protein>
<evidence type="ECO:0000313" key="5">
    <source>
        <dbReference type="Proteomes" id="UP000218231"/>
    </source>
</evidence>
<keyword evidence="5" id="KW-1185">Reference proteome</keyword>
<reference evidence="4 5" key="1">
    <citation type="journal article" date="2017" name="Curr. Biol.">
        <title>Genome architecture and evolution of a unichromosomal asexual nematode.</title>
        <authorList>
            <person name="Fradin H."/>
            <person name="Zegar C."/>
            <person name="Gutwein M."/>
            <person name="Lucas J."/>
            <person name="Kovtun M."/>
            <person name="Corcoran D."/>
            <person name="Baugh L.R."/>
            <person name="Kiontke K."/>
            <person name="Gunsalus K."/>
            <person name="Fitch D.H."/>
            <person name="Piano F."/>
        </authorList>
    </citation>
    <scope>NUCLEOTIDE SEQUENCE [LARGE SCALE GENOMIC DNA]</scope>
    <source>
        <strain evidence="4">PF1309</strain>
    </source>
</reference>
<feature type="compositionally biased region" description="Low complexity" evidence="1">
    <location>
        <begin position="199"/>
        <end position="212"/>
    </location>
</feature>
<feature type="region of interest" description="Disordered" evidence="1">
    <location>
        <begin position="182"/>
        <end position="223"/>
    </location>
</feature>
<evidence type="ECO:0000313" key="4">
    <source>
        <dbReference type="EMBL" id="PAV88924.1"/>
    </source>
</evidence>
<sequence>MYYILVLIHIWLGLPILTDSMFFGGGGNCCPCGAAAPPPCAAAVPRCGGFAVRAPCGSGFGYGAGPVGAGYVSGATNVVGGGSYATGVGVGSGQIIGPAPGPYAGPGIIPGGVVQGGASYATGGGFIGSGPSQFVPIGGGGGASYIGTGVGTGIIGGGGASYTGTGSIGSVSDTSSVGVKLRPQQKVDASQQALETFESDTTSKSHSTSSGSGYRRAQGTKIEKHRCTSDQLREIIEDKITDSPAESKLKIALAAKKEYGYNFDVICSESDFSYLMSANLYCQAKARGIVCLAFQH</sequence>
<dbReference type="EMBL" id="LIAE01006483">
    <property type="protein sequence ID" value="PAV88924.1"/>
    <property type="molecule type" value="Genomic_DNA"/>
</dbReference>
<dbReference type="Proteomes" id="UP000218231">
    <property type="component" value="Unassembled WGS sequence"/>
</dbReference>